<dbReference type="OrthoDB" id="10008801at2759"/>
<evidence type="ECO:0000313" key="2">
    <source>
        <dbReference type="Proteomes" id="UP000294933"/>
    </source>
</evidence>
<keyword evidence="2" id="KW-1185">Reference proteome</keyword>
<dbReference type="EMBL" id="ML170156">
    <property type="protein sequence ID" value="TDL29470.1"/>
    <property type="molecule type" value="Genomic_DNA"/>
</dbReference>
<dbReference type="STRING" id="50990.A0A4R5XEE8"/>
<dbReference type="Proteomes" id="UP000294933">
    <property type="component" value="Unassembled WGS sequence"/>
</dbReference>
<gene>
    <name evidence="1" type="ORF">BD410DRAFT_892758</name>
</gene>
<protein>
    <submittedName>
        <fullName evidence="1">Uncharacterized protein</fullName>
    </submittedName>
</protein>
<evidence type="ECO:0000313" key="1">
    <source>
        <dbReference type="EMBL" id="TDL29470.1"/>
    </source>
</evidence>
<proteinExistence type="predicted"/>
<sequence length="132" mass="14740">MHLRIACKSLLAARTRHPPLLRRKISATPRRTASEDPNAEALANFRNSPLMHQISNKPDALNALKDFALMIQDLGIQFSPARPPSTWQMLKLAANPKFREGVQRVTEELRKAGVEITPENAVELLTGKRGPQ</sequence>
<dbReference type="AlphaFoldDB" id="A0A4R5XEE8"/>
<name>A0A4R5XEE8_9AGAM</name>
<reference evidence="1 2" key="1">
    <citation type="submission" date="2018-06" db="EMBL/GenBank/DDBJ databases">
        <title>A transcriptomic atlas of mushroom development highlights an independent origin of complex multicellularity.</title>
        <authorList>
            <consortium name="DOE Joint Genome Institute"/>
            <person name="Krizsan K."/>
            <person name="Almasi E."/>
            <person name="Merenyi Z."/>
            <person name="Sahu N."/>
            <person name="Viragh M."/>
            <person name="Koszo T."/>
            <person name="Mondo S."/>
            <person name="Kiss B."/>
            <person name="Balint B."/>
            <person name="Kues U."/>
            <person name="Barry K."/>
            <person name="Hegedus J.C."/>
            <person name="Henrissat B."/>
            <person name="Johnson J."/>
            <person name="Lipzen A."/>
            <person name="Ohm R."/>
            <person name="Nagy I."/>
            <person name="Pangilinan J."/>
            <person name="Yan J."/>
            <person name="Xiong Y."/>
            <person name="Grigoriev I.V."/>
            <person name="Hibbett D.S."/>
            <person name="Nagy L.G."/>
        </authorList>
    </citation>
    <scope>NUCLEOTIDE SEQUENCE [LARGE SCALE GENOMIC DNA]</scope>
    <source>
        <strain evidence="1 2">SZMC22713</strain>
    </source>
</reference>
<organism evidence="1 2">
    <name type="scientific">Rickenella mellea</name>
    <dbReference type="NCBI Taxonomy" id="50990"/>
    <lineage>
        <taxon>Eukaryota</taxon>
        <taxon>Fungi</taxon>
        <taxon>Dikarya</taxon>
        <taxon>Basidiomycota</taxon>
        <taxon>Agaricomycotina</taxon>
        <taxon>Agaricomycetes</taxon>
        <taxon>Hymenochaetales</taxon>
        <taxon>Rickenellaceae</taxon>
        <taxon>Rickenella</taxon>
    </lineage>
</organism>
<dbReference type="VEuPathDB" id="FungiDB:BD410DRAFT_892758"/>
<accession>A0A4R5XEE8</accession>